<evidence type="ECO:0000313" key="1">
    <source>
        <dbReference type="EMBL" id="GID65786.1"/>
    </source>
</evidence>
<name>A0A919IJR2_9ACTN</name>
<protein>
    <submittedName>
        <fullName evidence="1">Uncharacterized protein</fullName>
    </submittedName>
</protein>
<dbReference type="Proteomes" id="UP000619479">
    <property type="component" value="Unassembled WGS sequence"/>
</dbReference>
<accession>A0A919IJR2</accession>
<evidence type="ECO:0000313" key="2">
    <source>
        <dbReference type="Proteomes" id="UP000619479"/>
    </source>
</evidence>
<organism evidence="1 2">
    <name type="scientific">Actinoplanes cyaneus</name>
    <dbReference type="NCBI Taxonomy" id="52696"/>
    <lineage>
        <taxon>Bacteria</taxon>
        <taxon>Bacillati</taxon>
        <taxon>Actinomycetota</taxon>
        <taxon>Actinomycetes</taxon>
        <taxon>Micromonosporales</taxon>
        <taxon>Micromonosporaceae</taxon>
        <taxon>Actinoplanes</taxon>
    </lineage>
</organism>
<dbReference type="AlphaFoldDB" id="A0A919IJR2"/>
<comment type="caution">
    <text evidence="1">The sequence shown here is derived from an EMBL/GenBank/DDBJ whole genome shotgun (WGS) entry which is preliminary data.</text>
</comment>
<reference evidence="1" key="1">
    <citation type="submission" date="2021-01" db="EMBL/GenBank/DDBJ databases">
        <title>Whole genome shotgun sequence of Actinoplanes cyaneus NBRC 14990.</title>
        <authorList>
            <person name="Komaki H."/>
            <person name="Tamura T."/>
        </authorList>
    </citation>
    <scope>NUCLEOTIDE SEQUENCE</scope>
    <source>
        <strain evidence="1">NBRC 14990</strain>
    </source>
</reference>
<gene>
    <name evidence="1" type="ORF">Acy02nite_36670</name>
</gene>
<proteinExistence type="predicted"/>
<sequence>MRPAYPFPGGDVDRGEGDAARIIREDGAMRFDAPRQPGWRDLRAELRRGLAEGRLPVLGVPDRGDARFQGWESSGELLIAVTVEYGDPQESWLGVEAACWTGTIRSTPDLRETLKDHLRIAGIRFADVTWTESEASITLDGRELPARVVRAGDDWWAARAVLDDIEVGLTAYRTEIDLRVVTLPDAMVATMLNAPLVRQQWPVPEPAGEPADPGGEPHRRLVHSVLRSARETLVWLDEGGPSPRQPQAWPEIWRSAIRRQAELSGESEAVAEVAVQSLLSHLTSLQTDAAWFREDERLRERAISETLLYATGLSEDVPSRPAQEAWLERQGIRPQTARPETGDLWRDAWSAWADQVR</sequence>
<dbReference type="EMBL" id="BOMH01000028">
    <property type="protein sequence ID" value="GID65786.1"/>
    <property type="molecule type" value="Genomic_DNA"/>
</dbReference>
<keyword evidence="2" id="KW-1185">Reference proteome</keyword>